<evidence type="ECO:0000259" key="1">
    <source>
        <dbReference type="PROSITE" id="PS50994"/>
    </source>
</evidence>
<dbReference type="Pfam" id="PF13276">
    <property type="entry name" value="HTH_21"/>
    <property type="match status" value="1"/>
</dbReference>
<dbReference type="Pfam" id="PF00665">
    <property type="entry name" value="rve"/>
    <property type="match status" value="1"/>
</dbReference>
<dbReference type="AlphaFoldDB" id="A0A284VPB1"/>
<dbReference type="PANTHER" id="PTHR46889">
    <property type="entry name" value="TRANSPOSASE INSF FOR INSERTION SEQUENCE IS3B-RELATED"/>
    <property type="match status" value="1"/>
</dbReference>
<dbReference type="InterPro" id="IPR048020">
    <property type="entry name" value="Transpos_IS3"/>
</dbReference>
<dbReference type="GO" id="GO:0015074">
    <property type="term" value="P:DNA integration"/>
    <property type="evidence" value="ECO:0007669"/>
    <property type="project" value="InterPro"/>
</dbReference>
<dbReference type="InterPro" id="IPR050900">
    <property type="entry name" value="Transposase_IS3/IS150/IS904"/>
</dbReference>
<sequence>MVKKKVELKSLAEKRAMVHRDSKLSIRQQCILLSLCRSGIYYTPSPESALNLEIMRHMDEQYLKTPFYGLPRVHQFLKGKGYAINKKRVKRLMELVGWQTIFPKKNTSRRNKLHPVFPYLLRGLPIERPNQVWAIDITYIPMKRGFMYLMAIIDIHTRFVLHWSISNTMTALWIREGVSEAIAGYGYPEIINSDQGSQFTSDEYTSLFTPDHIPTRISMDGKGRCIDNIFIERLWRSVKYECVYLHAFEDGVQLFEGLEEYFRFYNTERGHQSLGYKKPFELYAKAA</sequence>
<dbReference type="NCBIfam" id="NF033516">
    <property type="entry name" value="transpos_IS3"/>
    <property type="match status" value="1"/>
</dbReference>
<organism evidence="2 3">
    <name type="scientific">Candidatus Methanoperedens nitratireducens</name>
    <dbReference type="NCBI Taxonomy" id="1392998"/>
    <lineage>
        <taxon>Archaea</taxon>
        <taxon>Methanobacteriati</taxon>
        <taxon>Methanobacteriota</taxon>
        <taxon>Stenosarchaea group</taxon>
        <taxon>Methanomicrobia</taxon>
        <taxon>Methanosarcinales</taxon>
        <taxon>ANME-2 cluster</taxon>
        <taxon>Candidatus Methanoperedentaceae</taxon>
        <taxon>Candidatus Methanoperedens</taxon>
    </lineage>
</organism>
<dbReference type="EMBL" id="FZMP01000149">
    <property type="protein sequence ID" value="SNQ61121.1"/>
    <property type="molecule type" value="Genomic_DNA"/>
</dbReference>
<keyword evidence="3" id="KW-1185">Reference proteome</keyword>
<dbReference type="OrthoDB" id="359563at2157"/>
<evidence type="ECO:0000313" key="2">
    <source>
        <dbReference type="EMBL" id="SNQ61121.1"/>
    </source>
</evidence>
<dbReference type="InterPro" id="IPR036397">
    <property type="entry name" value="RNaseH_sf"/>
</dbReference>
<dbReference type="SUPFAM" id="SSF53098">
    <property type="entry name" value="Ribonuclease H-like"/>
    <property type="match status" value="1"/>
</dbReference>
<dbReference type="PANTHER" id="PTHR46889:SF5">
    <property type="entry name" value="INTEGRASE PROTEIN"/>
    <property type="match status" value="1"/>
</dbReference>
<proteinExistence type="predicted"/>
<reference evidence="3" key="1">
    <citation type="submission" date="2017-06" db="EMBL/GenBank/DDBJ databases">
        <authorList>
            <person name="Cremers G."/>
        </authorList>
    </citation>
    <scope>NUCLEOTIDE SEQUENCE [LARGE SCALE GENOMIC DNA]</scope>
</reference>
<name>A0A284VPB1_9EURY</name>
<dbReference type="PROSITE" id="PS50994">
    <property type="entry name" value="INTEGRASE"/>
    <property type="match status" value="1"/>
</dbReference>
<dbReference type="Proteomes" id="UP000218615">
    <property type="component" value="Unassembled WGS sequence"/>
</dbReference>
<protein>
    <submittedName>
        <fullName evidence="2">Integrase</fullName>
    </submittedName>
</protein>
<dbReference type="InterPro" id="IPR012337">
    <property type="entry name" value="RNaseH-like_sf"/>
</dbReference>
<evidence type="ECO:0000313" key="3">
    <source>
        <dbReference type="Proteomes" id="UP000218615"/>
    </source>
</evidence>
<dbReference type="Gene3D" id="3.30.420.10">
    <property type="entry name" value="Ribonuclease H-like superfamily/Ribonuclease H"/>
    <property type="match status" value="1"/>
</dbReference>
<dbReference type="Pfam" id="PF13683">
    <property type="entry name" value="rve_3"/>
    <property type="match status" value="1"/>
</dbReference>
<dbReference type="GO" id="GO:0003676">
    <property type="term" value="F:nucleic acid binding"/>
    <property type="evidence" value="ECO:0007669"/>
    <property type="project" value="InterPro"/>
</dbReference>
<dbReference type="RefSeq" id="WP_096205756.1">
    <property type="nucleotide sequence ID" value="NZ_FZMP01000149.1"/>
</dbReference>
<dbReference type="InterPro" id="IPR001584">
    <property type="entry name" value="Integrase_cat-core"/>
</dbReference>
<dbReference type="InterPro" id="IPR025948">
    <property type="entry name" value="HTH-like_dom"/>
</dbReference>
<accession>A0A284VPB1</accession>
<gene>
    <name evidence="2" type="primary">int</name>
    <name evidence="2" type="ORF">MNV_2320002</name>
</gene>
<feature type="domain" description="Integrase catalytic" evidence="1">
    <location>
        <begin position="125"/>
        <end position="287"/>
    </location>
</feature>